<keyword evidence="7" id="KW-1185">Reference proteome</keyword>
<dbReference type="OrthoDB" id="9800184at2"/>
<dbReference type="InterPro" id="IPR036318">
    <property type="entry name" value="FAD-bd_PCMH-like_sf"/>
</dbReference>
<dbReference type="Gene3D" id="1.10.45.10">
    <property type="entry name" value="Vanillyl-alcohol Oxidase, Chain A, domain 4"/>
    <property type="match status" value="1"/>
</dbReference>
<dbReference type="GO" id="GO:0016020">
    <property type="term" value="C:membrane"/>
    <property type="evidence" value="ECO:0007669"/>
    <property type="project" value="InterPro"/>
</dbReference>
<dbReference type="PIRSF" id="PIRSF000136">
    <property type="entry name" value="LGO_GLO"/>
    <property type="match status" value="1"/>
</dbReference>
<evidence type="ECO:0000256" key="3">
    <source>
        <dbReference type="ARBA" id="ARBA00023002"/>
    </source>
</evidence>
<dbReference type="GO" id="GO:0003885">
    <property type="term" value="F:D-arabinono-1,4-lactone oxidase activity"/>
    <property type="evidence" value="ECO:0007669"/>
    <property type="project" value="InterPro"/>
</dbReference>
<dbReference type="PANTHER" id="PTHR43762:SF1">
    <property type="entry name" value="D-ARABINONO-1,4-LACTONE OXIDASE"/>
    <property type="match status" value="1"/>
</dbReference>
<dbReference type="GO" id="GO:0071949">
    <property type="term" value="F:FAD binding"/>
    <property type="evidence" value="ECO:0007669"/>
    <property type="project" value="InterPro"/>
</dbReference>
<dbReference type="InterPro" id="IPR006094">
    <property type="entry name" value="Oxid_FAD_bind_N"/>
</dbReference>
<dbReference type="NCBIfam" id="TIGR01679">
    <property type="entry name" value="bact_FAD_ox"/>
    <property type="match status" value="1"/>
</dbReference>
<evidence type="ECO:0000256" key="1">
    <source>
        <dbReference type="ARBA" id="ARBA00022630"/>
    </source>
</evidence>
<feature type="signal peptide" evidence="4">
    <location>
        <begin position="1"/>
        <end position="17"/>
    </location>
</feature>
<organism evidence="6 7">
    <name type="scientific">Nitrospirillum amazonense</name>
    <dbReference type="NCBI Taxonomy" id="28077"/>
    <lineage>
        <taxon>Bacteria</taxon>
        <taxon>Pseudomonadati</taxon>
        <taxon>Pseudomonadota</taxon>
        <taxon>Alphaproteobacteria</taxon>
        <taxon>Rhodospirillales</taxon>
        <taxon>Azospirillaceae</taxon>
        <taxon>Nitrospirillum</taxon>
    </lineage>
</organism>
<sequence>MLTRRTLFLLMGGTALAAGGGVAASRVGVQPEPPAPPSADARGHLLWRNWSGIQHAYPVSRAAPADEGELADLVCKAPGPIRAVGSGHSFMPLVPTPGTLVTLDRIAGLDGHDADALTAHVRAGTRLADLGPALAAVGQEMPNLPDINKQSLAGALSTATHGTGVNLMALHGNVQAFRLVTADGQVLDCSPSQNADLFAAARVGLGAFGILTRVTLKNSPVRRVERRVWLQPVEQTLAEWPTLQGQHRNVEFYYLPFTGMTAVITHDETDAPATPRPPTQDNDAVMSLKALRDWLGWSPAIRRRVAKHVLSGLEPERVVAESWQLLSNERPIRFNEMEFHLPREAQVQALKDVIEAIETRRPDVFFPIEARVIAPDDAWLSPFHDRPSGSIAVHAYYKDDYQFLFDVVEPILRRHGGRPHWGKLNTLKTADFIALYPRFRDAMDMRRQVDPEGRFLNDYLRGVFIDA</sequence>
<dbReference type="EMBL" id="VITR01000005">
    <property type="protein sequence ID" value="TWB43431.1"/>
    <property type="molecule type" value="Genomic_DNA"/>
</dbReference>
<dbReference type="RefSeq" id="WP_145731753.1">
    <property type="nucleotide sequence ID" value="NZ_VITR01000005.1"/>
</dbReference>
<reference evidence="6 7" key="1">
    <citation type="submission" date="2019-06" db="EMBL/GenBank/DDBJ databases">
        <title>Genomic Encyclopedia of Type Strains, Phase IV (KMG-V): Genome sequencing to study the core and pangenomes of soil and plant-associated prokaryotes.</title>
        <authorList>
            <person name="Whitman W."/>
        </authorList>
    </citation>
    <scope>NUCLEOTIDE SEQUENCE [LARGE SCALE GENOMIC DNA]</scope>
    <source>
        <strain evidence="6 7">BR 11622</strain>
    </source>
</reference>
<evidence type="ECO:0000259" key="5">
    <source>
        <dbReference type="PROSITE" id="PS51387"/>
    </source>
</evidence>
<keyword evidence="1" id="KW-0285">Flavoprotein</keyword>
<gene>
    <name evidence="6" type="ORF">FBZ90_105244</name>
</gene>
<dbReference type="Pfam" id="PF01565">
    <property type="entry name" value="FAD_binding_4"/>
    <property type="match status" value="1"/>
</dbReference>
<dbReference type="InterPro" id="IPR016166">
    <property type="entry name" value="FAD-bd_PCMH"/>
</dbReference>
<dbReference type="InterPro" id="IPR016169">
    <property type="entry name" value="FAD-bd_PCMH_sub2"/>
</dbReference>
<dbReference type="Gene3D" id="3.30.43.10">
    <property type="entry name" value="Uridine Diphospho-n-acetylenolpyruvylglucosamine Reductase, domain 2"/>
    <property type="match status" value="1"/>
</dbReference>
<dbReference type="PANTHER" id="PTHR43762">
    <property type="entry name" value="L-GULONOLACTONE OXIDASE"/>
    <property type="match status" value="1"/>
</dbReference>
<dbReference type="AlphaFoldDB" id="A0A560HBE5"/>
<comment type="caution">
    <text evidence="6">The sequence shown here is derived from an EMBL/GenBank/DDBJ whole genome shotgun (WGS) entry which is preliminary data.</text>
</comment>
<evidence type="ECO:0000313" key="6">
    <source>
        <dbReference type="EMBL" id="TWB43431.1"/>
    </source>
</evidence>
<dbReference type="InterPro" id="IPR010031">
    <property type="entry name" value="FAD_lactone_oxidase-like"/>
</dbReference>
<evidence type="ECO:0000256" key="2">
    <source>
        <dbReference type="ARBA" id="ARBA00022827"/>
    </source>
</evidence>
<dbReference type="Gene3D" id="3.30.70.2520">
    <property type="match status" value="1"/>
</dbReference>
<dbReference type="InterPro" id="IPR007173">
    <property type="entry name" value="ALO_C"/>
</dbReference>
<feature type="chain" id="PRO_5022134102" evidence="4">
    <location>
        <begin position="18"/>
        <end position="467"/>
    </location>
</feature>
<evidence type="ECO:0000313" key="7">
    <source>
        <dbReference type="Proteomes" id="UP000315751"/>
    </source>
</evidence>
<keyword evidence="2" id="KW-0274">FAD</keyword>
<protein>
    <submittedName>
        <fullName evidence="6">FAD-linked oxidoreductase</fullName>
    </submittedName>
</protein>
<accession>A0A560HBE5</accession>
<dbReference type="Proteomes" id="UP000315751">
    <property type="component" value="Unassembled WGS sequence"/>
</dbReference>
<feature type="domain" description="FAD-binding PCMH-type" evidence="5">
    <location>
        <begin position="54"/>
        <end position="221"/>
    </location>
</feature>
<dbReference type="SUPFAM" id="SSF56176">
    <property type="entry name" value="FAD-binding/transporter-associated domain-like"/>
    <property type="match status" value="1"/>
</dbReference>
<name>A0A560HBE5_9PROT</name>
<dbReference type="PROSITE" id="PS51387">
    <property type="entry name" value="FAD_PCMH"/>
    <property type="match status" value="1"/>
</dbReference>
<dbReference type="Pfam" id="PF04030">
    <property type="entry name" value="ALO"/>
    <property type="match status" value="1"/>
</dbReference>
<dbReference type="Gene3D" id="3.30.465.10">
    <property type="match status" value="1"/>
</dbReference>
<proteinExistence type="predicted"/>
<keyword evidence="4" id="KW-0732">Signal</keyword>
<keyword evidence="3" id="KW-0560">Oxidoreductase</keyword>
<dbReference type="InterPro" id="IPR016171">
    <property type="entry name" value="Vanillyl_alc_oxidase_C-sub2"/>
</dbReference>
<evidence type="ECO:0000256" key="4">
    <source>
        <dbReference type="SAM" id="SignalP"/>
    </source>
</evidence>
<dbReference type="InterPro" id="IPR016167">
    <property type="entry name" value="FAD-bd_PCMH_sub1"/>
</dbReference>